<dbReference type="PIRSF" id="PIRSF037677">
    <property type="entry name" value="DNA_mis_repair_Msh6"/>
    <property type="match status" value="1"/>
</dbReference>
<accession>A0A238FDQ9</accession>
<dbReference type="AlphaFoldDB" id="A0A238FDQ9"/>
<keyword evidence="5" id="KW-0238">DNA-binding</keyword>
<name>A0A238FDQ9_9BASI</name>
<dbReference type="InterPro" id="IPR045076">
    <property type="entry name" value="MutS"/>
</dbReference>
<evidence type="ECO:0000256" key="5">
    <source>
        <dbReference type="ARBA" id="ARBA00023125"/>
    </source>
</evidence>
<dbReference type="InterPro" id="IPR016151">
    <property type="entry name" value="DNA_mismatch_repair_MutS_N"/>
</dbReference>
<dbReference type="SUPFAM" id="SSF48334">
    <property type="entry name" value="DNA repair protein MutS, domain III"/>
    <property type="match status" value="1"/>
</dbReference>
<dbReference type="GO" id="GO:0006298">
    <property type="term" value="P:mismatch repair"/>
    <property type="evidence" value="ECO:0007669"/>
    <property type="project" value="InterPro"/>
</dbReference>
<feature type="compositionally biased region" description="Polar residues" evidence="8">
    <location>
        <begin position="132"/>
        <end position="144"/>
    </location>
</feature>
<evidence type="ECO:0000313" key="10">
    <source>
        <dbReference type="EMBL" id="SCV71327.1"/>
    </source>
</evidence>
<dbReference type="InterPro" id="IPR000432">
    <property type="entry name" value="DNA_mismatch_repair_MutS_C"/>
</dbReference>
<dbReference type="GO" id="GO:0043504">
    <property type="term" value="P:mitochondrial DNA repair"/>
    <property type="evidence" value="ECO:0007669"/>
    <property type="project" value="TreeGrafter"/>
</dbReference>
<dbReference type="EMBL" id="FMSP01000007">
    <property type="protein sequence ID" value="SCV71327.1"/>
    <property type="molecule type" value="Genomic_DNA"/>
</dbReference>
<dbReference type="InterPro" id="IPR027417">
    <property type="entry name" value="P-loop_NTPase"/>
</dbReference>
<keyword evidence="6" id="KW-0234">DNA repair</keyword>
<dbReference type="STRING" id="269621.A0A238FDQ9"/>
<dbReference type="Pfam" id="PF00488">
    <property type="entry name" value="MutS_V"/>
    <property type="match status" value="1"/>
</dbReference>
<dbReference type="InterPro" id="IPR007695">
    <property type="entry name" value="DNA_mismatch_repair_MutS-lik_N"/>
</dbReference>
<dbReference type="InterPro" id="IPR036678">
    <property type="entry name" value="MutS_con_dom_sf"/>
</dbReference>
<organism evidence="10 11">
    <name type="scientific">Microbotryum intermedium</name>
    <dbReference type="NCBI Taxonomy" id="269621"/>
    <lineage>
        <taxon>Eukaryota</taxon>
        <taxon>Fungi</taxon>
        <taxon>Dikarya</taxon>
        <taxon>Basidiomycota</taxon>
        <taxon>Pucciniomycotina</taxon>
        <taxon>Microbotryomycetes</taxon>
        <taxon>Microbotryales</taxon>
        <taxon>Microbotryaceae</taxon>
        <taxon>Microbotryum</taxon>
    </lineage>
</organism>
<dbReference type="Gene3D" id="1.10.1420.10">
    <property type="match status" value="1"/>
</dbReference>
<dbReference type="SUPFAM" id="SSF53150">
    <property type="entry name" value="DNA repair protein MutS, domain II"/>
    <property type="match status" value="1"/>
</dbReference>
<keyword evidence="11" id="KW-1185">Reference proteome</keyword>
<dbReference type="Pfam" id="PF05192">
    <property type="entry name" value="MutS_III"/>
    <property type="match status" value="1"/>
</dbReference>
<evidence type="ECO:0000256" key="8">
    <source>
        <dbReference type="SAM" id="MobiDB-lite"/>
    </source>
</evidence>
<dbReference type="PROSITE" id="PS00486">
    <property type="entry name" value="DNA_MISMATCH_REPAIR_2"/>
    <property type="match status" value="1"/>
</dbReference>
<evidence type="ECO:0000313" key="11">
    <source>
        <dbReference type="Proteomes" id="UP000198372"/>
    </source>
</evidence>
<dbReference type="SUPFAM" id="SSF52540">
    <property type="entry name" value="P-loop containing nucleoside triphosphate hydrolases"/>
    <property type="match status" value="1"/>
</dbReference>
<feature type="region of interest" description="Disordered" evidence="8">
    <location>
        <begin position="124"/>
        <end position="154"/>
    </location>
</feature>
<gene>
    <name evidence="10" type="ORF">BQ2448_2915</name>
</gene>
<proteinExistence type="inferred from homology"/>
<dbReference type="Gene3D" id="3.40.1170.10">
    <property type="entry name" value="DNA repair protein MutS, domain I"/>
    <property type="match status" value="1"/>
</dbReference>
<dbReference type="SUPFAM" id="SSF55271">
    <property type="entry name" value="DNA repair protein MutS, domain I"/>
    <property type="match status" value="1"/>
</dbReference>
<keyword evidence="4" id="KW-0067">ATP-binding</keyword>
<dbReference type="Gene3D" id="3.30.420.110">
    <property type="entry name" value="MutS, connector domain"/>
    <property type="match status" value="1"/>
</dbReference>
<feature type="domain" description="DNA mismatch repair proteins mutS family" evidence="9">
    <location>
        <begin position="932"/>
        <end position="948"/>
    </location>
</feature>
<protein>
    <submittedName>
        <fullName evidence="10">BQ2448_2915 protein</fullName>
    </submittedName>
</protein>
<evidence type="ECO:0000256" key="4">
    <source>
        <dbReference type="ARBA" id="ARBA00022840"/>
    </source>
</evidence>
<feature type="coiled-coil region" evidence="7">
    <location>
        <begin position="667"/>
        <end position="694"/>
    </location>
</feature>
<dbReference type="Proteomes" id="UP000198372">
    <property type="component" value="Unassembled WGS sequence"/>
</dbReference>
<dbReference type="GO" id="GO:0005524">
    <property type="term" value="F:ATP binding"/>
    <property type="evidence" value="ECO:0007669"/>
    <property type="project" value="UniProtKB-KW"/>
</dbReference>
<sequence length="1054" mass="116376">MRLSRSVVAFVPWPRSTLVHFVVNSKRTASPFHNSCRACRPPTTTRTTRSDDPQTDEYGIGSSSSSASPSSKRRAPLSQLTRHGLIVGPEMGQSMVAFASLFFYPRLMIEICIIAETLTPKLKRQTRAKTPELSSAKSSSTTNDEGLGSALDESDVQTMTRLEESIRIDRAKYPDAILLTQVGSFFESYFDQAPMVAKLLNIKLTSKVFGKKGNKIRHAFAGFPLAQLSKHATTLIEAGHKVVVVEETKQVGGGGSGMYDENGATTVRRVTRVITPGTGIDEAFVQVENLAYVLAIGVHGRDDHGGGYQIGMAYRDVSTGSSFTRTSTLQSLRDDLLLVQPKEVVVDFELSSTPFGQAILDILQGEQRRENLMISTVSTSSILQDPSCSTSKYGQRVELIAEDVLLAYLAETLVSSTPPPIESTFIDPSLLAQMDSTTLKSLEVRESLRGGTKGSLFAAVKRTSTPSGTRLLLERLCAPSTERKVIEQRAGLVETFVRLGSTRKYAMALFKTFDDLPRILQKLVLAKKGAQHSFELLALKKVVVGVQEIRAILEDHLDSDEMKERQVVEGVLARLHRHEGLAMAIERAIDEEALHERHEQALRTNELIESYGTGAVEKILAQEQERHALAEGEGDGDEGGSSKAASREGLWGKDEPWVIRPHCSPALQKLHQRLRALRQAADQLETRLIQQHQLNPTKLTLRVLPKYGPIVHVVTSKPTPIDLPDSGFSSVLKSGSTRSYAYSEWTAIHVKLLKVTAEIQKLESETVKVLVARVAENYKSLKETAEAIAELDVAMGFAEVADEMKWVRPRIDESTRLHIIDGRHPTVEQALQVQHRGFTTNSVLFDHPDAFVHVITGPNMAGKSTYLRQNALIVLLAQVGSFVPTAPNTSIGLVDRIFSRVGARDELDRDRSTFMIEMDEASSILHTATSRSFVLLDELGRGTSPLDGLSIAFGALEHLVHVNACRTLFATHYHRLGELMGYDERTQGVDPDGVWKGVEFWCTRLEEQGNSVTYLHDVRKGLNDDSGGLTVARLSGMPERAIETAMRLRDRYRK</sequence>
<dbReference type="InterPro" id="IPR007696">
    <property type="entry name" value="DNA_mismatch_repair_MutS_core"/>
</dbReference>
<dbReference type="PANTHER" id="PTHR11361">
    <property type="entry name" value="DNA MISMATCH REPAIR PROTEIN MUTS FAMILY MEMBER"/>
    <property type="match status" value="1"/>
</dbReference>
<evidence type="ECO:0000256" key="6">
    <source>
        <dbReference type="ARBA" id="ARBA00023204"/>
    </source>
</evidence>
<evidence type="ECO:0000256" key="2">
    <source>
        <dbReference type="ARBA" id="ARBA00022741"/>
    </source>
</evidence>
<dbReference type="InterPro" id="IPR036187">
    <property type="entry name" value="DNA_mismatch_repair_MutS_sf"/>
</dbReference>
<keyword evidence="7" id="KW-0175">Coiled coil</keyword>
<dbReference type="GO" id="GO:0140664">
    <property type="term" value="F:ATP-dependent DNA damage sensor activity"/>
    <property type="evidence" value="ECO:0007669"/>
    <property type="project" value="InterPro"/>
</dbReference>
<evidence type="ECO:0000256" key="1">
    <source>
        <dbReference type="ARBA" id="ARBA00006271"/>
    </source>
</evidence>
<reference evidence="11" key="1">
    <citation type="submission" date="2016-09" db="EMBL/GenBank/DDBJ databases">
        <authorList>
            <person name="Jeantristanb JTB J.-T."/>
            <person name="Ricardo R."/>
        </authorList>
    </citation>
    <scope>NUCLEOTIDE SEQUENCE [LARGE SCALE GENOMIC DNA]</scope>
</reference>
<dbReference type="PANTHER" id="PTHR11361:SF34">
    <property type="entry name" value="DNA MISMATCH REPAIR PROTEIN MSH1, MITOCHONDRIAL"/>
    <property type="match status" value="1"/>
</dbReference>
<dbReference type="Gene3D" id="3.40.50.300">
    <property type="entry name" value="P-loop containing nucleotide triphosphate hydrolases"/>
    <property type="match status" value="1"/>
</dbReference>
<comment type="similarity">
    <text evidence="1">Belongs to the DNA mismatch repair MutS family.</text>
</comment>
<dbReference type="SMART" id="SM00534">
    <property type="entry name" value="MUTSac"/>
    <property type="match status" value="1"/>
</dbReference>
<evidence type="ECO:0000256" key="7">
    <source>
        <dbReference type="SAM" id="Coils"/>
    </source>
</evidence>
<keyword evidence="2" id="KW-0547">Nucleotide-binding</keyword>
<feature type="region of interest" description="Disordered" evidence="8">
    <location>
        <begin position="39"/>
        <end position="77"/>
    </location>
</feature>
<evidence type="ECO:0000259" key="9">
    <source>
        <dbReference type="PROSITE" id="PS00486"/>
    </source>
</evidence>
<dbReference type="OrthoDB" id="2534523at2759"/>
<dbReference type="Pfam" id="PF01624">
    <property type="entry name" value="MutS_I"/>
    <property type="match status" value="1"/>
</dbReference>
<evidence type="ECO:0000256" key="3">
    <source>
        <dbReference type="ARBA" id="ARBA00022763"/>
    </source>
</evidence>
<dbReference type="GO" id="GO:0030983">
    <property type="term" value="F:mismatched DNA binding"/>
    <property type="evidence" value="ECO:0007669"/>
    <property type="project" value="InterPro"/>
</dbReference>
<dbReference type="SMART" id="SM00533">
    <property type="entry name" value="MUTSd"/>
    <property type="match status" value="1"/>
</dbReference>
<dbReference type="InterPro" id="IPR017261">
    <property type="entry name" value="DNA_mismatch_repair_MutS/MSH"/>
</dbReference>
<dbReference type="GO" id="GO:0005739">
    <property type="term" value="C:mitochondrion"/>
    <property type="evidence" value="ECO:0007669"/>
    <property type="project" value="TreeGrafter"/>
</dbReference>
<keyword evidence="3" id="KW-0227">DNA damage</keyword>
<dbReference type="GO" id="GO:0005634">
    <property type="term" value="C:nucleus"/>
    <property type="evidence" value="ECO:0007669"/>
    <property type="project" value="TreeGrafter"/>
</dbReference>